<dbReference type="InterPro" id="IPR004088">
    <property type="entry name" value="KH_dom_type_1"/>
</dbReference>
<feature type="region of interest" description="Disordered" evidence="3">
    <location>
        <begin position="1"/>
        <end position="39"/>
    </location>
</feature>
<dbReference type="GO" id="GO:0003729">
    <property type="term" value="F:mRNA binding"/>
    <property type="evidence" value="ECO:0000318"/>
    <property type="project" value="GO_Central"/>
</dbReference>
<dbReference type="GO" id="GO:0005634">
    <property type="term" value="C:nucleus"/>
    <property type="evidence" value="ECO:0000318"/>
    <property type="project" value="GO_Central"/>
</dbReference>
<evidence type="ECO:0000256" key="3">
    <source>
        <dbReference type="SAM" id="MobiDB-lite"/>
    </source>
</evidence>
<dbReference type="InterPro" id="IPR004087">
    <property type="entry name" value="KH_dom"/>
</dbReference>
<accession>A0A059C4Q4</accession>
<dbReference type="Gene3D" id="3.30.1370.10">
    <property type="entry name" value="K Homology domain, type 1"/>
    <property type="match status" value="3"/>
</dbReference>
<feature type="domain" description="K Homology" evidence="4">
    <location>
        <begin position="175"/>
        <end position="250"/>
    </location>
</feature>
<dbReference type="Gramene" id="KCW73176">
    <property type="protein sequence ID" value="KCW73176"/>
    <property type="gene ID" value="EUGRSUZ_E01631"/>
</dbReference>
<evidence type="ECO:0000313" key="5">
    <source>
        <dbReference type="EMBL" id="KCW73176.1"/>
    </source>
</evidence>
<evidence type="ECO:0000256" key="2">
    <source>
        <dbReference type="PROSITE-ProRule" id="PRU00117"/>
    </source>
</evidence>
<dbReference type="Pfam" id="PF00013">
    <property type="entry name" value="KH_1"/>
    <property type="match status" value="5"/>
</dbReference>
<dbReference type="CDD" id="cd22459">
    <property type="entry name" value="KH-I_PEPPER_rpt1_like"/>
    <property type="match status" value="1"/>
</dbReference>
<dbReference type="OMA" id="NHYFRDA"/>
<feature type="compositionally biased region" description="Basic and acidic residues" evidence="3">
    <location>
        <begin position="97"/>
        <end position="140"/>
    </location>
</feature>
<protein>
    <recommendedName>
        <fullName evidence="4">K Homology domain-containing protein</fullName>
    </recommendedName>
</protein>
<keyword evidence="2" id="KW-0694">RNA-binding</keyword>
<reference evidence="5" key="1">
    <citation type="submission" date="2013-07" db="EMBL/GenBank/DDBJ databases">
        <title>The genome of Eucalyptus grandis.</title>
        <authorList>
            <person name="Schmutz J."/>
            <person name="Hayes R."/>
            <person name="Myburg A."/>
            <person name="Tuskan G."/>
            <person name="Grattapaglia D."/>
            <person name="Rokhsar D.S."/>
        </authorList>
    </citation>
    <scope>NUCLEOTIDE SEQUENCE</scope>
    <source>
        <tissue evidence="5">Leaf extractions</tissue>
    </source>
</reference>
<sequence length="690" mass="74605">MSLPLTPSKRPGDQGLEANGKAKRQNTVGKLQNQPSPGTHVYRVLCPAAKCGNFLEDGGIFISQIHKETGVEVRVEESIPGCDERVVVILGSGEVESASKTDQEDRKEEATADKEVADAKEQSESNEDKEPVEVEDLKREKEVSSAQRALLLVFERLVEGEAEPDVGDEEDKKSSLSVLRLLVLSSQVGRILGKGGSVIKQMSNESGAQIQILPWDKLPPSTSSSDEVVQITGEIEAVKKALLLVSRQLSETVPRDHETSPANTTGQPSNSSRHALHRSDAVQGPAKSSYGTRDGRGFRSTARPMMPKFNEGGLAGQMRPPKEVLCFRLLCSSERVGGIIGKGGNVVRTLEQDTGCEIKVVEGLSDAEDRIVAISGPAYPEERVSAVQDAVLRVQNRIVRSTPDSEDSSGCTARMLVSSNQIGCLLGKGGSVIAEMRKSSGAYIRILGKDQIPTCASENEEVVQINGEYEAVQDALLQITSRLKFHFFRDVFPRADHPSIPPFLDAAPPFPSFMGRRELSPPGMYSSFGPSMHKFDALGGPRGAFYSHEDPPFLQRPFRPGLRPHIPERGPWGQSHMEGGGPLDFPDFAGPPRRIPGFGGSFDLLRGSQPAIITNTTVEVVVPRSLVPVIYGEEGGCLKQIRQISDARITITEPKPGATDTVIIISGTPEQTHAAQSLIQAFVMIESESA</sequence>
<dbReference type="SMART" id="SM00322">
    <property type="entry name" value="KH"/>
    <property type="match status" value="5"/>
</dbReference>
<name>A0A059C4Q4_EUCGR</name>
<feature type="region of interest" description="Disordered" evidence="3">
    <location>
        <begin position="251"/>
        <end position="306"/>
    </location>
</feature>
<dbReference type="PROSITE" id="PS50084">
    <property type="entry name" value="KH_TYPE_1"/>
    <property type="match status" value="5"/>
</dbReference>
<evidence type="ECO:0000256" key="1">
    <source>
        <dbReference type="ARBA" id="ARBA00022737"/>
    </source>
</evidence>
<dbReference type="InParanoid" id="A0A059C4Q4"/>
<feature type="region of interest" description="Disordered" evidence="3">
    <location>
        <begin position="96"/>
        <end position="140"/>
    </location>
</feature>
<evidence type="ECO:0000259" key="4">
    <source>
        <dbReference type="SMART" id="SM00322"/>
    </source>
</evidence>
<dbReference type="KEGG" id="egr:104444474"/>
<dbReference type="GO" id="GO:0005737">
    <property type="term" value="C:cytoplasm"/>
    <property type="evidence" value="ECO:0000318"/>
    <property type="project" value="GO_Central"/>
</dbReference>
<dbReference type="AlphaFoldDB" id="A0A059C4Q4"/>
<feature type="domain" description="K Homology" evidence="4">
    <location>
        <begin position="614"/>
        <end position="684"/>
    </location>
</feature>
<dbReference type="CDD" id="cd22460">
    <property type="entry name" value="KH-I_PEPPER_rpt2_like"/>
    <property type="match status" value="2"/>
</dbReference>
<dbReference type="eggNOG" id="KOG2190">
    <property type="taxonomic scope" value="Eukaryota"/>
</dbReference>
<feature type="domain" description="K Homology" evidence="4">
    <location>
        <begin position="323"/>
        <end position="396"/>
    </location>
</feature>
<dbReference type="InterPro" id="IPR036612">
    <property type="entry name" value="KH_dom_type_1_sf"/>
</dbReference>
<dbReference type="EMBL" id="KK198757">
    <property type="protein sequence ID" value="KCW73176.1"/>
    <property type="molecule type" value="Genomic_DNA"/>
</dbReference>
<dbReference type="PANTHER" id="PTHR10288">
    <property type="entry name" value="KH DOMAIN CONTAINING RNA BINDING PROTEIN"/>
    <property type="match status" value="1"/>
</dbReference>
<dbReference type="STRING" id="71139.A0A059C4Q4"/>
<proteinExistence type="predicted"/>
<organism evidence="5">
    <name type="scientific">Eucalyptus grandis</name>
    <name type="common">Flooded gum</name>
    <dbReference type="NCBI Taxonomy" id="71139"/>
    <lineage>
        <taxon>Eukaryota</taxon>
        <taxon>Viridiplantae</taxon>
        <taxon>Streptophyta</taxon>
        <taxon>Embryophyta</taxon>
        <taxon>Tracheophyta</taxon>
        <taxon>Spermatophyta</taxon>
        <taxon>Magnoliopsida</taxon>
        <taxon>eudicotyledons</taxon>
        <taxon>Gunneridae</taxon>
        <taxon>Pentapetalae</taxon>
        <taxon>rosids</taxon>
        <taxon>malvids</taxon>
        <taxon>Myrtales</taxon>
        <taxon>Myrtaceae</taxon>
        <taxon>Myrtoideae</taxon>
        <taxon>Eucalypteae</taxon>
        <taxon>Eucalyptus</taxon>
    </lineage>
</organism>
<gene>
    <name evidence="5" type="ORF">EUGRSUZ_E01631</name>
</gene>
<feature type="compositionally biased region" description="Polar residues" evidence="3">
    <location>
        <begin position="260"/>
        <end position="273"/>
    </location>
</feature>
<feature type="domain" description="K Homology" evidence="4">
    <location>
        <begin position="38"/>
        <end position="111"/>
    </location>
</feature>
<dbReference type="OrthoDB" id="442947at2759"/>
<feature type="compositionally biased region" description="Polar residues" evidence="3">
    <location>
        <begin position="25"/>
        <end position="37"/>
    </location>
</feature>
<feature type="domain" description="K Homology" evidence="4">
    <location>
        <begin position="409"/>
        <end position="484"/>
    </location>
</feature>
<dbReference type="Gene3D" id="3.30.310.210">
    <property type="match status" value="1"/>
</dbReference>
<keyword evidence="1" id="KW-0677">Repeat</keyword>
<dbReference type="SUPFAM" id="SSF54791">
    <property type="entry name" value="Eukaryotic type KH-domain (KH-domain type I)"/>
    <property type="match status" value="5"/>
</dbReference>